<organism evidence="1 2">
    <name type="scientific">Laodelphax striatellus</name>
    <name type="common">Small brown planthopper</name>
    <name type="synonym">Delphax striatella</name>
    <dbReference type="NCBI Taxonomy" id="195883"/>
    <lineage>
        <taxon>Eukaryota</taxon>
        <taxon>Metazoa</taxon>
        <taxon>Ecdysozoa</taxon>
        <taxon>Arthropoda</taxon>
        <taxon>Hexapoda</taxon>
        <taxon>Insecta</taxon>
        <taxon>Pterygota</taxon>
        <taxon>Neoptera</taxon>
        <taxon>Paraneoptera</taxon>
        <taxon>Hemiptera</taxon>
        <taxon>Auchenorrhyncha</taxon>
        <taxon>Fulgoroidea</taxon>
        <taxon>Delphacidae</taxon>
        <taxon>Criomorphinae</taxon>
        <taxon>Laodelphax</taxon>
    </lineage>
</organism>
<dbReference type="EMBL" id="QKKF02022000">
    <property type="protein sequence ID" value="RZF38657.1"/>
    <property type="molecule type" value="Genomic_DNA"/>
</dbReference>
<evidence type="ECO:0000313" key="2">
    <source>
        <dbReference type="Proteomes" id="UP000291343"/>
    </source>
</evidence>
<evidence type="ECO:0000313" key="1">
    <source>
        <dbReference type="EMBL" id="RZF38657.1"/>
    </source>
</evidence>
<dbReference type="AlphaFoldDB" id="A0A482WYI1"/>
<sequence>MAVEGANVTLPATPQTAVTVKSSEVKAPVIGEQLPEGIAGTPPSNRVSFNAINTLQELGALLNVNLLGGRPLATGISPDIRSLDDIRLELPHKITKCEPVLFFKQDKSLDWIVIQERIAHAKTPFRNYREWLIRWRHCFEMMSKNGYVVYKISAREVSCNRTIQSKVVPDKKLYWFRLELEFDFIDF</sequence>
<comment type="caution">
    <text evidence="1">The sequence shown here is derived from an EMBL/GenBank/DDBJ whole genome shotgun (WGS) entry which is preliminary data.</text>
</comment>
<proteinExistence type="predicted"/>
<dbReference type="InParanoid" id="A0A482WYI1"/>
<reference evidence="1 2" key="1">
    <citation type="journal article" date="2017" name="Gigascience">
        <title>Genome sequence of the small brown planthopper, Laodelphax striatellus.</title>
        <authorList>
            <person name="Zhu J."/>
            <person name="Jiang F."/>
            <person name="Wang X."/>
            <person name="Yang P."/>
            <person name="Bao Y."/>
            <person name="Zhao W."/>
            <person name="Wang W."/>
            <person name="Lu H."/>
            <person name="Wang Q."/>
            <person name="Cui N."/>
            <person name="Li J."/>
            <person name="Chen X."/>
            <person name="Luo L."/>
            <person name="Yu J."/>
            <person name="Kang L."/>
            <person name="Cui F."/>
        </authorList>
    </citation>
    <scope>NUCLEOTIDE SEQUENCE [LARGE SCALE GENOMIC DNA]</scope>
    <source>
        <strain evidence="1">Lst14</strain>
    </source>
</reference>
<name>A0A482WYI1_LAOST</name>
<dbReference type="Proteomes" id="UP000291343">
    <property type="component" value="Unassembled WGS sequence"/>
</dbReference>
<gene>
    <name evidence="1" type="ORF">LSTR_LSTR003463</name>
</gene>
<keyword evidence="2" id="KW-1185">Reference proteome</keyword>
<protein>
    <submittedName>
        <fullName evidence="1">Uncharacterized protein</fullName>
    </submittedName>
</protein>
<accession>A0A482WYI1</accession>